<name>A0A9E7UMX9_METWO</name>
<reference evidence="2" key="1">
    <citation type="submission" date="2022-09" db="EMBL/GenBank/DDBJ databases">
        <title>Characterization of three MwoI isoschizomers from sequenced genome and metagenomes.</title>
        <authorList>
            <person name="Fomenkov A."/>
            <person name="Xu S.Y."/>
            <person name="Roberts R.J."/>
        </authorList>
    </citation>
    <scope>NUCLEOTIDE SEQUENCE</scope>
    <source>
        <strain evidence="2">DSM 2970</strain>
    </source>
</reference>
<proteinExistence type="predicted"/>
<sequence>MRWRLLLIFLLAAALAGTACAHQPRLVTGTDVTIKNPEVSQAFYGKLTGKPVYFTVSSDKPFRLYVNILVPYSVDSRPVAVDILRDDGTLITTLQGNLTEWEPYFEEFGGDSYFKGPEFNRTVEPGTYRIRVRSQTNRDPYVLAVGDIESFPPAEALNALLLLPLLKSDVFDVPVLPLFMQFLGMVAGMGAFLAILIFSRSGRGSPEIYGPLKRLGWGGILLLALGWALTYITNPLNIMGNVENIVLLLIVVLNWRFNRGLPGYRRFSGLFLFILWMILLFIRASLINY</sequence>
<dbReference type="RefSeq" id="WP_261599505.1">
    <property type="nucleotide sequence ID" value="NZ_CP104550.1"/>
</dbReference>
<dbReference type="AlphaFoldDB" id="A0A9E7UMX9"/>
<dbReference type="PROSITE" id="PS51257">
    <property type="entry name" value="PROKAR_LIPOPROTEIN"/>
    <property type="match status" value="1"/>
</dbReference>
<keyword evidence="1" id="KW-1133">Transmembrane helix</keyword>
<dbReference type="EMBL" id="CP104550">
    <property type="protein sequence ID" value="UXH31386.1"/>
    <property type="molecule type" value="Genomic_DNA"/>
</dbReference>
<accession>A0A9E7UMX9</accession>
<keyword evidence="1" id="KW-0472">Membrane</keyword>
<feature type="transmembrane region" description="Helical" evidence="1">
    <location>
        <begin position="267"/>
        <end position="286"/>
    </location>
</feature>
<gene>
    <name evidence="2" type="ORF">N5910_07555</name>
</gene>
<dbReference type="GeneID" id="75107097"/>
<protein>
    <submittedName>
        <fullName evidence="2">Uncharacterized protein</fullName>
    </submittedName>
</protein>
<feature type="transmembrane region" description="Helical" evidence="1">
    <location>
        <begin position="178"/>
        <end position="199"/>
    </location>
</feature>
<feature type="transmembrane region" description="Helical" evidence="1">
    <location>
        <begin position="211"/>
        <end position="232"/>
    </location>
</feature>
<dbReference type="Proteomes" id="UP001065373">
    <property type="component" value="Chromosome"/>
</dbReference>
<organism evidence="2">
    <name type="scientific">Methanothermobacter wolfeii</name>
    <name type="common">Methanobacterium wolfei</name>
    <dbReference type="NCBI Taxonomy" id="145261"/>
    <lineage>
        <taxon>Archaea</taxon>
        <taxon>Methanobacteriati</taxon>
        <taxon>Methanobacteriota</taxon>
        <taxon>Methanomada group</taxon>
        <taxon>Methanobacteria</taxon>
        <taxon>Methanobacteriales</taxon>
        <taxon>Methanobacteriaceae</taxon>
        <taxon>Methanothermobacter</taxon>
    </lineage>
</organism>
<feature type="transmembrane region" description="Helical" evidence="1">
    <location>
        <begin position="238"/>
        <end position="255"/>
    </location>
</feature>
<evidence type="ECO:0000256" key="1">
    <source>
        <dbReference type="SAM" id="Phobius"/>
    </source>
</evidence>
<evidence type="ECO:0000313" key="2">
    <source>
        <dbReference type="EMBL" id="UXH31386.1"/>
    </source>
</evidence>
<keyword evidence="1" id="KW-0812">Transmembrane</keyword>